<evidence type="ECO:0000313" key="1">
    <source>
        <dbReference type="EMBL" id="MFC6093020.1"/>
    </source>
</evidence>
<protein>
    <submittedName>
        <fullName evidence="1">IniB N-terminal domain-containing protein</fullName>
    </submittedName>
</protein>
<proteinExistence type="predicted"/>
<comment type="caution">
    <text evidence="1">The sequence shown here is derived from an EMBL/GenBank/DDBJ whole genome shotgun (WGS) entry which is preliminary data.</text>
</comment>
<gene>
    <name evidence="1" type="ORF">ACFP3R_27440</name>
</gene>
<name>A0ABW1PD63_9PSEU</name>
<dbReference type="EMBL" id="JBHSQO010000036">
    <property type="protein sequence ID" value="MFC6093020.1"/>
    <property type="molecule type" value="Genomic_DNA"/>
</dbReference>
<reference evidence="2" key="1">
    <citation type="journal article" date="2019" name="Int. J. Syst. Evol. Microbiol.">
        <title>The Global Catalogue of Microorganisms (GCM) 10K type strain sequencing project: providing services to taxonomists for standard genome sequencing and annotation.</title>
        <authorList>
            <consortium name="The Broad Institute Genomics Platform"/>
            <consortium name="The Broad Institute Genome Sequencing Center for Infectious Disease"/>
            <person name="Wu L."/>
            <person name="Ma J."/>
        </authorList>
    </citation>
    <scope>NUCLEOTIDE SEQUENCE [LARGE SCALE GENOMIC DNA]</scope>
    <source>
        <strain evidence="2">CGMCC 4.7246</strain>
    </source>
</reference>
<keyword evidence="2" id="KW-1185">Reference proteome</keyword>
<sequence length="260" mass="26291">MDPVQTLHDFTLTLLTDPTTRSAFQSDPQATLQGAGLGDLSPLDVREVLPLVLDYAPSSGLGDLDSTLSGVSLDEALDLIGAGSVDLGRDALGQGVDDNSATAALSGVAAAAHHLTGDLGVDLVDDLDADVLNTVHDLSAGTGVTDIVDTEVLDTARVTDVVGDVTTLHTGDLGVDDVLSGDVTDIADITGITDSTTGLHDIAQTGDVLSDIVHFGDVADIGDVTTKVGDIANVGSITDVSDALGHVDLGGVLNDNDIAF</sequence>
<dbReference type="InterPro" id="IPR049709">
    <property type="entry name" value="IniB-like_N"/>
</dbReference>
<dbReference type="Proteomes" id="UP001596220">
    <property type="component" value="Unassembled WGS sequence"/>
</dbReference>
<dbReference type="NCBIfam" id="NF038175">
    <property type="entry name" value="IniB_NTERM"/>
    <property type="match status" value="1"/>
</dbReference>
<organism evidence="1 2">
    <name type="scientific">Saccharothrix lopnurensis</name>
    <dbReference type="NCBI Taxonomy" id="1670621"/>
    <lineage>
        <taxon>Bacteria</taxon>
        <taxon>Bacillati</taxon>
        <taxon>Actinomycetota</taxon>
        <taxon>Actinomycetes</taxon>
        <taxon>Pseudonocardiales</taxon>
        <taxon>Pseudonocardiaceae</taxon>
        <taxon>Saccharothrix</taxon>
    </lineage>
</organism>
<accession>A0ABW1PD63</accession>
<dbReference type="RefSeq" id="WP_380639793.1">
    <property type="nucleotide sequence ID" value="NZ_JBHSQO010000036.1"/>
</dbReference>
<evidence type="ECO:0000313" key="2">
    <source>
        <dbReference type="Proteomes" id="UP001596220"/>
    </source>
</evidence>